<name>A0A518HPC8_9BACT</name>
<dbReference type="SUPFAM" id="SSF46894">
    <property type="entry name" value="C-terminal effector domain of the bipartite response regulators"/>
    <property type="match status" value="1"/>
</dbReference>
<keyword evidence="2" id="KW-0597">Phosphoprotein</keyword>
<dbReference type="InterPro" id="IPR039420">
    <property type="entry name" value="WalR-like"/>
</dbReference>
<feature type="domain" description="HTH luxR-type" evidence="3">
    <location>
        <begin position="137"/>
        <end position="202"/>
    </location>
</feature>
<dbReference type="RefSeq" id="WP_145386313.1">
    <property type="nucleotide sequence ID" value="NZ_CP037423.1"/>
</dbReference>
<dbReference type="Gene3D" id="3.40.50.2300">
    <property type="match status" value="1"/>
</dbReference>
<dbReference type="CDD" id="cd06170">
    <property type="entry name" value="LuxR_C_like"/>
    <property type="match status" value="1"/>
</dbReference>
<dbReference type="PANTHER" id="PTHR43214">
    <property type="entry name" value="TWO-COMPONENT RESPONSE REGULATOR"/>
    <property type="match status" value="1"/>
</dbReference>
<dbReference type="KEGG" id="snep:Enr13x_25450"/>
<dbReference type="OrthoDB" id="271936at2"/>
<dbReference type="InterPro" id="IPR011006">
    <property type="entry name" value="CheY-like_superfamily"/>
</dbReference>
<dbReference type="SUPFAM" id="SSF52172">
    <property type="entry name" value="CheY-like"/>
    <property type="match status" value="1"/>
</dbReference>
<evidence type="ECO:0000313" key="6">
    <source>
        <dbReference type="Proteomes" id="UP000319004"/>
    </source>
</evidence>
<organism evidence="5 6">
    <name type="scientific">Stieleria neptunia</name>
    <dbReference type="NCBI Taxonomy" id="2527979"/>
    <lineage>
        <taxon>Bacteria</taxon>
        <taxon>Pseudomonadati</taxon>
        <taxon>Planctomycetota</taxon>
        <taxon>Planctomycetia</taxon>
        <taxon>Pirellulales</taxon>
        <taxon>Pirellulaceae</taxon>
        <taxon>Stieleria</taxon>
    </lineage>
</organism>
<dbReference type="Gene3D" id="1.10.10.10">
    <property type="entry name" value="Winged helix-like DNA-binding domain superfamily/Winged helix DNA-binding domain"/>
    <property type="match status" value="1"/>
</dbReference>
<keyword evidence="6" id="KW-1185">Reference proteome</keyword>
<dbReference type="InterPro" id="IPR001789">
    <property type="entry name" value="Sig_transdc_resp-reg_receiver"/>
</dbReference>
<dbReference type="GO" id="GO:0006355">
    <property type="term" value="P:regulation of DNA-templated transcription"/>
    <property type="evidence" value="ECO:0007669"/>
    <property type="project" value="InterPro"/>
</dbReference>
<dbReference type="PROSITE" id="PS50110">
    <property type="entry name" value="RESPONSE_REGULATORY"/>
    <property type="match status" value="1"/>
</dbReference>
<dbReference type="PRINTS" id="PR00038">
    <property type="entry name" value="HTHLUXR"/>
</dbReference>
<dbReference type="InterPro" id="IPR036388">
    <property type="entry name" value="WH-like_DNA-bd_sf"/>
</dbReference>
<dbReference type="AlphaFoldDB" id="A0A518HPC8"/>
<dbReference type="InterPro" id="IPR000792">
    <property type="entry name" value="Tscrpt_reg_LuxR_C"/>
</dbReference>
<keyword evidence="1" id="KW-0238">DNA-binding</keyword>
<dbReference type="PANTHER" id="PTHR43214:SF44">
    <property type="entry name" value="TWO-COMPONENT RESPONSE REGULATOR"/>
    <property type="match status" value="1"/>
</dbReference>
<evidence type="ECO:0000313" key="5">
    <source>
        <dbReference type="EMBL" id="QDV42695.1"/>
    </source>
</evidence>
<accession>A0A518HPC8</accession>
<dbReference type="SMART" id="SM00421">
    <property type="entry name" value="HTH_LUXR"/>
    <property type="match status" value="1"/>
</dbReference>
<dbReference type="Pfam" id="PF00072">
    <property type="entry name" value="Response_reg"/>
    <property type="match status" value="1"/>
</dbReference>
<evidence type="ECO:0000256" key="1">
    <source>
        <dbReference type="ARBA" id="ARBA00023125"/>
    </source>
</evidence>
<feature type="modified residue" description="4-aspartylphosphate" evidence="2">
    <location>
        <position position="56"/>
    </location>
</feature>
<reference evidence="5 6" key="1">
    <citation type="submission" date="2019-03" db="EMBL/GenBank/DDBJ databases">
        <title>Deep-cultivation of Planctomycetes and their phenomic and genomic characterization uncovers novel biology.</title>
        <authorList>
            <person name="Wiegand S."/>
            <person name="Jogler M."/>
            <person name="Boedeker C."/>
            <person name="Pinto D."/>
            <person name="Vollmers J."/>
            <person name="Rivas-Marin E."/>
            <person name="Kohn T."/>
            <person name="Peeters S.H."/>
            <person name="Heuer A."/>
            <person name="Rast P."/>
            <person name="Oberbeckmann S."/>
            <person name="Bunk B."/>
            <person name="Jeske O."/>
            <person name="Meyerdierks A."/>
            <person name="Storesund J.E."/>
            <person name="Kallscheuer N."/>
            <person name="Luecker S."/>
            <person name="Lage O.M."/>
            <person name="Pohl T."/>
            <person name="Merkel B.J."/>
            <person name="Hornburger P."/>
            <person name="Mueller R.-W."/>
            <person name="Bruemmer F."/>
            <person name="Labrenz M."/>
            <person name="Spormann A.M."/>
            <person name="Op den Camp H."/>
            <person name="Overmann J."/>
            <person name="Amann R."/>
            <person name="Jetten M.S.M."/>
            <person name="Mascher T."/>
            <person name="Medema M.H."/>
            <person name="Devos D.P."/>
            <person name="Kaster A.-K."/>
            <person name="Ovreas L."/>
            <person name="Rohde M."/>
            <person name="Galperin M.Y."/>
            <person name="Jogler C."/>
        </authorList>
    </citation>
    <scope>NUCLEOTIDE SEQUENCE [LARGE SCALE GENOMIC DNA]</scope>
    <source>
        <strain evidence="5 6">Enr13</strain>
    </source>
</reference>
<dbReference type="GO" id="GO:0003677">
    <property type="term" value="F:DNA binding"/>
    <property type="evidence" value="ECO:0007669"/>
    <property type="project" value="UniProtKB-KW"/>
</dbReference>
<gene>
    <name evidence="5" type="primary">tmoT_1</name>
    <name evidence="5" type="ORF">Enr13x_25450</name>
</gene>
<protein>
    <submittedName>
        <fullName evidence="5">Response regulator protein TmoT</fullName>
    </submittedName>
</protein>
<sequence>MSWQQQVIFVVDDDERARESVCALVSSMGLESMAFASAEAFLEFYTKDKPGCLVTDIRMLGMSGLELQAELSDMGSLLPVIVLTAFATTPVTVQAIQRGAITLLDKPYLEDDLWNAIRKALALDARKRVEEAHRQAIRERINELTPSERTVLSYVVAGKPNKVIANRLDVSVRTVENRRSEIYTKLQAESVVDLVRMVIEADMLDT</sequence>
<dbReference type="EMBL" id="CP037423">
    <property type="protein sequence ID" value="QDV42695.1"/>
    <property type="molecule type" value="Genomic_DNA"/>
</dbReference>
<dbReference type="PROSITE" id="PS50043">
    <property type="entry name" value="HTH_LUXR_2"/>
    <property type="match status" value="1"/>
</dbReference>
<evidence type="ECO:0000259" key="4">
    <source>
        <dbReference type="PROSITE" id="PS50110"/>
    </source>
</evidence>
<evidence type="ECO:0000259" key="3">
    <source>
        <dbReference type="PROSITE" id="PS50043"/>
    </source>
</evidence>
<dbReference type="Proteomes" id="UP000319004">
    <property type="component" value="Chromosome"/>
</dbReference>
<dbReference type="InterPro" id="IPR016032">
    <property type="entry name" value="Sig_transdc_resp-reg_C-effctor"/>
</dbReference>
<dbReference type="GO" id="GO:0000160">
    <property type="term" value="P:phosphorelay signal transduction system"/>
    <property type="evidence" value="ECO:0007669"/>
    <property type="project" value="InterPro"/>
</dbReference>
<proteinExistence type="predicted"/>
<dbReference type="SMART" id="SM00448">
    <property type="entry name" value="REC"/>
    <property type="match status" value="1"/>
</dbReference>
<feature type="domain" description="Response regulatory" evidence="4">
    <location>
        <begin position="7"/>
        <end position="121"/>
    </location>
</feature>
<dbReference type="Pfam" id="PF00196">
    <property type="entry name" value="GerE"/>
    <property type="match status" value="1"/>
</dbReference>
<evidence type="ECO:0000256" key="2">
    <source>
        <dbReference type="PROSITE-ProRule" id="PRU00169"/>
    </source>
</evidence>